<evidence type="ECO:0000256" key="9">
    <source>
        <dbReference type="ARBA" id="ARBA00023134"/>
    </source>
</evidence>
<feature type="region of interest" description="Disordered" evidence="11">
    <location>
        <begin position="336"/>
        <end position="368"/>
    </location>
</feature>
<accession>A0ABZ2JZJ6</accession>
<comment type="similarity">
    <text evidence="10">Belongs to the TRAFAC class YlqF/YawG GTPase family. RsgA subfamily.</text>
</comment>
<feature type="binding site" evidence="10">
    <location>
        <position position="306"/>
    </location>
    <ligand>
        <name>Zn(2+)</name>
        <dbReference type="ChEBI" id="CHEBI:29105"/>
    </ligand>
</feature>
<dbReference type="PROSITE" id="PS50936">
    <property type="entry name" value="ENGC_GTPASE"/>
    <property type="match status" value="1"/>
</dbReference>
<keyword evidence="8 10" id="KW-0694">RNA-binding</keyword>
<feature type="domain" description="EngC GTPase" evidence="12">
    <location>
        <begin position="119"/>
        <end position="267"/>
    </location>
</feature>
<dbReference type="InterPro" id="IPR004881">
    <property type="entry name" value="Ribosome_biogen_GTPase_RsgA"/>
</dbReference>
<feature type="domain" description="CP-type G" evidence="13">
    <location>
        <begin position="106"/>
        <end position="269"/>
    </location>
</feature>
<keyword evidence="2 10" id="KW-0690">Ribosome biogenesis</keyword>
<feature type="binding site" evidence="10">
    <location>
        <position position="300"/>
    </location>
    <ligand>
        <name>Zn(2+)</name>
        <dbReference type="ChEBI" id="CHEBI:29105"/>
    </ligand>
</feature>
<comment type="subcellular location">
    <subcellularLocation>
        <location evidence="10">Cytoplasm</location>
    </subcellularLocation>
</comment>
<evidence type="ECO:0000256" key="8">
    <source>
        <dbReference type="ARBA" id="ARBA00022884"/>
    </source>
</evidence>
<dbReference type="PANTHER" id="PTHR32120">
    <property type="entry name" value="SMALL RIBOSOMAL SUBUNIT BIOGENESIS GTPASE RSGA"/>
    <property type="match status" value="1"/>
</dbReference>
<dbReference type="HAMAP" id="MF_01820">
    <property type="entry name" value="GTPase_RsgA"/>
    <property type="match status" value="1"/>
</dbReference>
<gene>
    <name evidence="10 14" type="primary">rsgA</name>
    <name evidence="14" type="ORF">LZC95_36325</name>
</gene>
<feature type="binding site" evidence="10">
    <location>
        <begin position="158"/>
        <end position="161"/>
    </location>
    <ligand>
        <name>GTP</name>
        <dbReference type="ChEBI" id="CHEBI:37565"/>
    </ligand>
</feature>
<dbReference type="CDD" id="cd01854">
    <property type="entry name" value="YjeQ_EngC"/>
    <property type="match status" value="1"/>
</dbReference>
<dbReference type="EMBL" id="CP089982">
    <property type="protein sequence ID" value="WXA91907.1"/>
    <property type="molecule type" value="Genomic_DNA"/>
</dbReference>
<feature type="binding site" evidence="10">
    <location>
        <position position="298"/>
    </location>
    <ligand>
        <name>Zn(2+)</name>
        <dbReference type="ChEBI" id="CHEBI:29105"/>
    </ligand>
</feature>
<dbReference type="InterPro" id="IPR010914">
    <property type="entry name" value="RsgA_GTPase_dom"/>
</dbReference>
<keyword evidence="1 10" id="KW-0963">Cytoplasm</keyword>
<keyword evidence="15" id="KW-1185">Reference proteome</keyword>
<evidence type="ECO:0000259" key="13">
    <source>
        <dbReference type="PROSITE" id="PS51721"/>
    </source>
</evidence>
<organism evidence="14 15">
    <name type="scientific">Pendulispora brunnea</name>
    <dbReference type="NCBI Taxonomy" id="2905690"/>
    <lineage>
        <taxon>Bacteria</taxon>
        <taxon>Pseudomonadati</taxon>
        <taxon>Myxococcota</taxon>
        <taxon>Myxococcia</taxon>
        <taxon>Myxococcales</taxon>
        <taxon>Sorangiineae</taxon>
        <taxon>Pendulisporaceae</taxon>
        <taxon>Pendulispora</taxon>
    </lineage>
</organism>
<dbReference type="Pfam" id="PF03193">
    <property type="entry name" value="RsgA_GTPase"/>
    <property type="match status" value="1"/>
</dbReference>
<evidence type="ECO:0000256" key="11">
    <source>
        <dbReference type="SAM" id="MobiDB-lite"/>
    </source>
</evidence>
<evidence type="ECO:0000256" key="5">
    <source>
        <dbReference type="ARBA" id="ARBA00022741"/>
    </source>
</evidence>
<protein>
    <recommendedName>
        <fullName evidence="10">Small ribosomal subunit biogenesis GTPase RsgA</fullName>
        <ecNumber evidence="10">3.6.1.-</ecNumber>
    </recommendedName>
</protein>
<evidence type="ECO:0000256" key="7">
    <source>
        <dbReference type="ARBA" id="ARBA00022833"/>
    </source>
</evidence>
<dbReference type="NCBIfam" id="TIGR00157">
    <property type="entry name" value="ribosome small subunit-dependent GTPase A"/>
    <property type="match status" value="1"/>
</dbReference>
<keyword evidence="5 10" id="KW-0547">Nucleotide-binding</keyword>
<evidence type="ECO:0000256" key="10">
    <source>
        <dbReference type="HAMAP-Rule" id="MF_01820"/>
    </source>
</evidence>
<keyword evidence="6 10" id="KW-0378">Hydrolase</keyword>
<proteinExistence type="inferred from homology"/>
<evidence type="ECO:0000256" key="2">
    <source>
        <dbReference type="ARBA" id="ARBA00022517"/>
    </source>
</evidence>
<comment type="cofactor">
    <cofactor evidence="10">
        <name>Zn(2+)</name>
        <dbReference type="ChEBI" id="CHEBI:29105"/>
    </cofactor>
    <text evidence="10">Binds 1 zinc ion per subunit.</text>
</comment>
<sequence length="368" mass="40327">MHLQHDVSRMSHLGWTSFFESQHRQLGEHLENVVPARVVLASRGLLHVLGPHGTRRAVLAGKLRHDAVDASELPVVGDWVGLRGDSLAEPLPVVHRFERTSSLTRKEAGRRTRPQVLVANVDTVLIVSALTAELNVRRIERFVATVLEGGATPVIVLNKADLCENPEPLFHAVSEVAGSTQMIITSAATGAGIDSIRALARRGETLAMVGASGVGKSALTNCLLEEEGHQREGAVRVADERGRHTTTHRELFVLPSGALLIDTPGLRELALWSDDVAASPRGFDEIDALAEACAFRDCKHETEPGCAILGALASGELSEDRFLSWRKLEAEQRWLSARRGTDEARQQKQRNRMMGKMSRQVQRMKGNR</sequence>
<keyword evidence="4 10" id="KW-0699">rRNA-binding</keyword>
<keyword evidence="9 10" id="KW-0342">GTP-binding</keyword>
<evidence type="ECO:0000313" key="15">
    <source>
        <dbReference type="Proteomes" id="UP001379533"/>
    </source>
</evidence>
<dbReference type="InterPro" id="IPR027417">
    <property type="entry name" value="P-loop_NTPase"/>
</dbReference>
<keyword evidence="7 10" id="KW-0862">Zinc</keyword>
<dbReference type="Proteomes" id="UP001379533">
    <property type="component" value="Chromosome"/>
</dbReference>
<dbReference type="RefSeq" id="WP_394842524.1">
    <property type="nucleotide sequence ID" value="NZ_CP089982.1"/>
</dbReference>
<evidence type="ECO:0000313" key="14">
    <source>
        <dbReference type="EMBL" id="WXA91907.1"/>
    </source>
</evidence>
<comment type="caution">
    <text evidence="10">Lacks conserved residue(s) required for the propagation of feature annotation.</text>
</comment>
<evidence type="ECO:0000256" key="3">
    <source>
        <dbReference type="ARBA" id="ARBA00022723"/>
    </source>
</evidence>
<name>A0ABZ2JZJ6_9BACT</name>
<reference evidence="14 15" key="1">
    <citation type="submission" date="2021-12" db="EMBL/GenBank/DDBJ databases">
        <title>Discovery of the Pendulisporaceae a myxobacterial family with distinct sporulation behavior and unique specialized metabolism.</title>
        <authorList>
            <person name="Garcia R."/>
            <person name="Popoff A."/>
            <person name="Bader C.D."/>
            <person name="Loehr J."/>
            <person name="Walesch S."/>
            <person name="Walt C."/>
            <person name="Boldt J."/>
            <person name="Bunk B."/>
            <person name="Haeckl F.J.F.P.J."/>
            <person name="Gunesch A.P."/>
            <person name="Birkelbach J."/>
            <person name="Nuebel U."/>
            <person name="Pietschmann T."/>
            <person name="Bach T."/>
            <person name="Mueller R."/>
        </authorList>
    </citation>
    <scope>NUCLEOTIDE SEQUENCE [LARGE SCALE GENOMIC DNA]</scope>
    <source>
        <strain evidence="14 15">MSr12523</strain>
    </source>
</reference>
<evidence type="ECO:0000256" key="6">
    <source>
        <dbReference type="ARBA" id="ARBA00022801"/>
    </source>
</evidence>
<dbReference type="Gene3D" id="1.10.40.50">
    <property type="entry name" value="Probable gtpase engc, domain 3"/>
    <property type="match status" value="1"/>
</dbReference>
<dbReference type="SUPFAM" id="SSF52540">
    <property type="entry name" value="P-loop containing nucleoside triphosphate hydrolases"/>
    <property type="match status" value="1"/>
</dbReference>
<dbReference type="InterPro" id="IPR030378">
    <property type="entry name" value="G_CP_dom"/>
</dbReference>
<feature type="binding site" evidence="10">
    <location>
        <position position="293"/>
    </location>
    <ligand>
        <name>Zn(2+)</name>
        <dbReference type="ChEBI" id="CHEBI:29105"/>
    </ligand>
</feature>
<evidence type="ECO:0000256" key="4">
    <source>
        <dbReference type="ARBA" id="ARBA00022730"/>
    </source>
</evidence>
<comment type="function">
    <text evidence="10">One of several proteins that assist in the late maturation steps of the functional core of the 30S ribosomal subunit. Helps release RbfA from mature subunits. May play a role in the assembly of ribosomal proteins into the subunit. Circularly permuted GTPase that catalyzes slow GTP hydrolysis, GTPase activity is stimulated by the 30S ribosomal subunit.</text>
</comment>
<dbReference type="PROSITE" id="PS51721">
    <property type="entry name" value="G_CP"/>
    <property type="match status" value="1"/>
</dbReference>
<dbReference type="Gene3D" id="3.40.50.300">
    <property type="entry name" value="P-loop containing nucleotide triphosphate hydrolases"/>
    <property type="match status" value="1"/>
</dbReference>
<dbReference type="EC" id="3.6.1.-" evidence="10"/>
<comment type="subunit">
    <text evidence="10">Monomer. Associates with 30S ribosomal subunit, binds 16S rRNA.</text>
</comment>
<keyword evidence="3 10" id="KW-0479">Metal-binding</keyword>
<dbReference type="PANTHER" id="PTHR32120:SF10">
    <property type="entry name" value="SMALL RIBOSOMAL SUBUNIT BIOGENESIS GTPASE RSGA"/>
    <property type="match status" value="1"/>
</dbReference>
<evidence type="ECO:0000256" key="1">
    <source>
        <dbReference type="ARBA" id="ARBA00022490"/>
    </source>
</evidence>
<evidence type="ECO:0000259" key="12">
    <source>
        <dbReference type="PROSITE" id="PS50936"/>
    </source>
</evidence>